<evidence type="ECO:0000313" key="1">
    <source>
        <dbReference type="EMBL" id="EMC93609.1"/>
    </source>
</evidence>
<keyword evidence="2" id="KW-1185">Reference proteome</keyword>
<proteinExistence type="predicted"/>
<dbReference type="HOGENOM" id="CLU_1299487_0_0_1"/>
<protein>
    <recommendedName>
        <fullName evidence="3">Fucose-specific lectin</fullName>
    </recommendedName>
</protein>
<gene>
    <name evidence="1" type="ORF">BAUCODRAFT_247200</name>
</gene>
<dbReference type="GeneID" id="19110227"/>
<dbReference type="AlphaFoldDB" id="M2N3M8"/>
<evidence type="ECO:0000313" key="2">
    <source>
        <dbReference type="Proteomes" id="UP000011761"/>
    </source>
</evidence>
<reference evidence="1 2" key="1">
    <citation type="journal article" date="2012" name="PLoS Pathog.">
        <title>Diverse lifestyles and strategies of plant pathogenesis encoded in the genomes of eighteen Dothideomycetes fungi.</title>
        <authorList>
            <person name="Ohm R.A."/>
            <person name="Feau N."/>
            <person name="Henrissat B."/>
            <person name="Schoch C.L."/>
            <person name="Horwitz B.A."/>
            <person name="Barry K.W."/>
            <person name="Condon B.J."/>
            <person name="Copeland A.C."/>
            <person name="Dhillon B."/>
            <person name="Glaser F."/>
            <person name="Hesse C.N."/>
            <person name="Kosti I."/>
            <person name="LaButti K."/>
            <person name="Lindquist E.A."/>
            <person name="Lucas S."/>
            <person name="Salamov A.A."/>
            <person name="Bradshaw R.E."/>
            <person name="Ciuffetti L."/>
            <person name="Hamelin R.C."/>
            <person name="Kema G.H.J."/>
            <person name="Lawrence C."/>
            <person name="Scott J.A."/>
            <person name="Spatafora J.W."/>
            <person name="Turgeon B.G."/>
            <person name="de Wit P.J.G.M."/>
            <person name="Zhong S."/>
            <person name="Goodwin S.B."/>
            <person name="Grigoriev I.V."/>
        </authorList>
    </citation>
    <scope>NUCLEOTIDE SEQUENCE [LARGE SCALE GENOMIC DNA]</scope>
    <source>
        <strain evidence="1 2">UAMH 10762</strain>
    </source>
</reference>
<name>M2N3M8_BAUPA</name>
<evidence type="ECO:0008006" key="3">
    <source>
        <dbReference type="Google" id="ProtNLM"/>
    </source>
</evidence>
<dbReference type="RefSeq" id="XP_007679684.1">
    <property type="nucleotide sequence ID" value="XM_007681494.1"/>
</dbReference>
<dbReference type="KEGG" id="bcom:BAUCODRAFT_247200"/>
<sequence>MVTATVNVAKGCVYHASWTPPDLWSPDSAVSNEDYDGMRLVSNTGRPLRGQPKLASRGSGKLDVFVAAAPRIGDYFLEVLHSTWDGQTWSAFKNISSFGHDQLFQSFNVAQTGSSTSQVQLVAYNASAYMSRTTYSGSDWSGWQTVPDDEEEGGFITSNEPLAVSTGKGTDYFGLRYNGTIARKSWDGSKYNPPGTAWDHINGTSEDGFMAM</sequence>
<organism evidence="1 2">
    <name type="scientific">Baudoinia panamericana (strain UAMH 10762)</name>
    <name type="common">Angels' share fungus</name>
    <name type="synonym">Baudoinia compniacensis (strain UAMH 10762)</name>
    <dbReference type="NCBI Taxonomy" id="717646"/>
    <lineage>
        <taxon>Eukaryota</taxon>
        <taxon>Fungi</taxon>
        <taxon>Dikarya</taxon>
        <taxon>Ascomycota</taxon>
        <taxon>Pezizomycotina</taxon>
        <taxon>Dothideomycetes</taxon>
        <taxon>Dothideomycetidae</taxon>
        <taxon>Mycosphaerellales</taxon>
        <taxon>Teratosphaeriaceae</taxon>
        <taxon>Baudoinia</taxon>
    </lineage>
</organism>
<dbReference type="EMBL" id="KB445560">
    <property type="protein sequence ID" value="EMC93609.1"/>
    <property type="molecule type" value="Genomic_DNA"/>
</dbReference>
<dbReference type="Proteomes" id="UP000011761">
    <property type="component" value="Unassembled WGS sequence"/>
</dbReference>
<accession>M2N3M8</accession>
<dbReference type="SUPFAM" id="SSF89372">
    <property type="entry name" value="Fucose-specific lectin"/>
    <property type="match status" value="1"/>
</dbReference>